<dbReference type="Proteomes" id="UP000025238">
    <property type="component" value="Chromosome"/>
</dbReference>
<evidence type="ECO:0000256" key="1">
    <source>
        <dbReference type="SAM" id="MobiDB-lite"/>
    </source>
</evidence>
<gene>
    <name evidence="2" type="ORF">UIB01_08925</name>
</gene>
<reference evidence="2 3" key="1">
    <citation type="submission" date="2014-03" db="EMBL/GenBank/DDBJ databases">
        <title>Complete genome sequence of Pseudomonas stutzeri 19SMN4.</title>
        <authorList>
            <person name="Brunet-Galmes I."/>
            <person name="Nogales B."/>
            <person name="Busquets A."/>
            <person name="Pena A."/>
            <person name="Gomila M."/>
            <person name="Garcia-Valdes E."/>
            <person name="Lalucat J."/>
            <person name="Bennasar A."/>
            <person name="Bosch R."/>
        </authorList>
    </citation>
    <scope>NUCLEOTIDE SEQUENCE [LARGE SCALE GENOMIC DNA]</scope>
    <source>
        <strain evidence="2 3">19SMN4</strain>
    </source>
</reference>
<protein>
    <submittedName>
        <fullName evidence="2">Ferredoxin</fullName>
    </submittedName>
</protein>
<dbReference type="OrthoDB" id="196483at2"/>
<feature type="region of interest" description="Disordered" evidence="1">
    <location>
        <begin position="100"/>
        <end position="123"/>
    </location>
</feature>
<dbReference type="PATRIC" id="fig|316.97.peg.1790"/>
<proteinExistence type="predicted"/>
<accession>A0A023WRL9</accession>
<name>A0A023WRL9_STUST</name>
<dbReference type="InterPro" id="IPR005358">
    <property type="entry name" value="Puta_zinc/iron-chelating_dom"/>
</dbReference>
<sequence>MSIDNPCLTCGACCAYFRVSFYFGECVSAGGVVPDHLTVQVSPFHVAMLGTDSKPARCAGLLGDVGCGVRCSMYEQRASTCREFEASWESGEHNPNCDAARAAHGLPPLMPPLQPQLSPDRVA</sequence>
<evidence type="ECO:0000313" key="2">
    <source>
        <dbReference type="EMBL" id="AHY42601.1"/>
    </source>
</evidence>
<dbReference type="EMBL" id="CP007509">
    <property type="protein sequence ID" value="AHY42601.1"/>
    <property type="molecule type" value="Genomic_DNA"/>
</dbReference>
<dbReference type="AlphaFoldDB" id="A0A023WRL9"/>
<dbReference type="Pfam" id="PF03692">
    <property type="entry name" value="CxxCxxCC"/>
    <property type="match status" value="1"/>
</dbReference>
<dbReference type="KEGG" id="pstu:UIB01_08925"/>
<organism evidence="2 3">
    <name type="scientific">Stutzerimonas stutzeri</name>
    <name type="common">Pseudomonas stutzeri</name>
    <dbReference type="NCBI Taxonomy" id="316"/>
    <lineage>
        <taxon>Bacteria</taxon>
        <taxon>Pseudomonadati</taxon>
        <taxon>Pseudomonadota</taxon>
        <taxon>Gammaproteobacteria</taxon>
        <taxon>Pseudomonadales</taxon>
        <taxon>Pseudomonadaceae</taxon>
        <taxon>Stutzerimonas</taxon>
    </lineage>
</organism>
<evidence type="ECO:0000313" key="3">
    <source>
        <dbReference type="Proteomes" id="UP000025238"/>
    </source>
</evidence>